<dbReference type="Gene3D" id="2.90.10.10">
    <property type="entry name" value="Bulb-type lectin domain"/>
    <property type="match status" value="1"/>
</dbReference>
<dbReference type="PROSITE" id="PS01010">
    <property type="entry name" value="CRISP_2"/>
    <property type="match status" value="1"/>
</dbReference>
<evidence type="ECO:0008006" key="3">
    <source>
        <dbReference type="Google" id="ProtNLM"/>
    </source>
</evidence>
<proteinExistence type="predicted"/>
<evidence type="ECO:0000313" key="1">
    <source>
        <dbReference type="EMBL" id="KIZ01720.1"/>
    </source>
</evidence>
<dbReference type="GeneID" id="25739121"/>
<organism evidence="1 2">
    <name type="scientific">Monoraphidium neglectum</name>
    <dbReference type="NCBI Taxonomy" id="145388"/>
    <lineage>
        <taxon>Eukaryota</taxon>
        <taxon>Viridiplantae</taxon>
        <taxon>Chlorophyta</taxon>
        <taxon>core chlorophytes</taxon>
        <taxon>Chlorophyceae</taxon>
        <taxon>CS clade</taxon>
        <taxon>Sphaeropleales</taxon>
        <taxon>Selenastraceae</taxon>
        <taxon>Monoraphidium</taxon>
    </lineage>
</organism>
<dbReference type="KEGG" id="mng:MNEG_6245"/>
<dbReference type="InterPro" id="IPR018244">
    <property type="entry name" value="Allrgn_V5/Tpx1_CS"/>
</dbReference>
<keyword evidence="2" id="KW-1185">Reference proteome</keyword>
<name>A0A0D2MF03_9CHLO</name>
<dbReference type="Proteomes" id="UP000054498">
    <property type="component" value="Unassembled WGS sequence"/>
</dbReference>
<evidence type="ECO:0000313" key="2">
    <source>
        <dbReference type="Proteomes" id="UP000054498"/>
    </source>
</evidence>
<accession>A0A0D2MF03</accession>
<gene>
    <name evidence="1" type="ORF">MNEG_6245</name>
</gene>
<dbReference type="EMBL" id="KK101217">
    <property type="protein sequence ID" value="KIZ01720.1"/>
    <property type="molecule type" value="Genomic_DNA"/>
</dbReference>
<reference evidence="1 2" key="1">
    <citation type="journal article" date="2013" name="BMC Genomics">
        <title>Reconstruction of the lipid metabolism for the microalga Monoraphidium neglectum from its genome sequence reveals characteristics suitable for biofuel production.</title>
        <authorList>
            <person name="Bogen C."/>
            <person name="Al-Dilaimi A."/>
            <person name="Albersmeier A."/>
            <person name="Wichmann J."/>
            <person name="Grundmann M."/>
            <person name="Rupp O."/>
            <person name="Lauersen K.J."/>
            <person name="Blifernez-Klassen O."/>
            <person name="Kalinowski J."/>
            <person name="Goesmann A."/>
            <person name="Mussgnug J.H."/>
            <person name="Kruse O."/>
        </authorList>
    </citation>
    <scope>NUCLEOTIDE SEQUENCE [LARGE SCALE GENOMIC DNA]</scope>
    <source>
        <strain evidence="1 2">SAG 48.87</strain>
    </source>
</reference>
<dbReference type="GO" id="GO:0005576">
    <property type="term" value="C:extracellular region"/>
    <property type="evidence" value="ECO:0007669"/>
    <property type="project" value="InterPro"/>
</dbReference>
<dbReference type="InterPro" id="IPR036426">
    <property type="entry name" value="Bulb-type_lectin_dom_sf"/>
</dbReference>
<dbReference type="RefSeq" id="XP_013900739.1">
    <property type="nucleotide sequence ID" value="XM_014045285.1"/>
</dbReference>
<dbReference type="SUPFAM" id="SSF51110">
    <property type="entry name" value="alpha-D-mannose-specific plant lectins"/>
    <property type="match status" value="1"/>
</dbReference>
<dbReference type="OrthoDB" id="545294at2759"/>
<sequence length="195" mass="20440">MSGAPALKTILVCQYTPPGNFLGQFAANVLPAATTSSPSPTPASPGVSPSPVAPCAANACGAKVAARNNLGAGSCLVMNKAGDSVCARSSDKRYFFCIQNDAEVALYDKGQRIWAAGVAGASTKRPFRLCFEKTGALVAYEQVDKKTRRSYWSSQSSGAKPLKFWVQTTGVAEILSGKNTKKTTATTVWKVPTTP</sequence>
<protein>
    <recommendedName>
        <fullName evidence="3">Bulb-type lectin domain-containing protein</fullName>
    </recommendedName>
</protein>
<dbReference type="AlphaFoldDB" id="A0A0D2MF03"/>